<feature type="region of interest" description="Disordered" evidence="1">
    <location>
        <begin position="26"/>
        <end position="60"/>
    </location>
</feature>
<evidence type="ECO:0000256" key="2">
    <source>
        <dbReference type="SAM" id="SignalP"/>
    </source>
</evidence>
<dbReference type="InterPro" id="IPR024572">
    <property type="entry name" value="RcnB"/>
</dbReference>
<evidence type="ECO:0008006" key="5">
    <source>
        <dbReference type="Google" id="ProtNLM"/>
    </source>
</evidence>
<feature type="signal peptide" evidence="2">
    <location>
        <begin position="1"/>
        <end position="19"/>
    </location>
</feature>
<dbReference type="AlphaFoldDB" id="A0A2W5A7Y0"/>
<reference evidence="3 4" key="1">
    <citation type="submission" date="2017-08" db="EMBL/GenBank/DDBJ databases">
        <title>Infants hospitalized years apart are colonized by the same room-sourced microbial strains.</title>
        <authorList>
            <person name="Brooks B."/>
            <person name="Olm M.R."/>
            <person name="Firek B.A."/>
            <person name="Baker R."/>
            <person name="Thomas B.C."/>
            <person name="Morowitz M.J."/>
            <person name="Banfield J.F."/>
        </authorList>
    </citation>
    <scope>NUCLEOTIDE SEQUENCE [LARGE SCALE GENOMIC DNA]</scope>
    <source>
        <strain evidence="3">S2_018_000_R2_101</strain>
    </source>
</reference>
<feature type="compositionally biased region" description="Basic and acidic residues" evidence="1">
    <location>
        <begin position="27"/>
        <end position="60"/>
    </location>
</feature>
<sequence>MRKLILTALMAAVALPATAAMAQSAGELRRDRQDIREQQRDLRDAQRRGDPRDIREQRRDLRDARQEYREDWRDYRRAHGDVFRGPRYAPPVRGWRYRPVGVGYALPGQFYHQRYWINDPYRYRLPIAGPDRRWVRYGNDALLVNIRNGRVITVHNGFFF</sequence>
<dbReference type="EMBL" id="QFNN01000086">
    <property type="protein sequence ID" value="PZO88599.1"/>
    <property type="molecule type" value="Genomic_DNA"/>
</dbReference>
<dbReference type="Proteomes" id="UP000249066">
    <property type="component" value="Unassembled WGS sequence"/>
</dbReference>
<comment type="caution">
    <text evidence="3">The sequence shown here is derived from an EMBL/GenBank/DDBJ whole genome shotgun (WGS) entry which is preliminary data.</text>
</comment>
<keyword evidence="2" id="KW-0732">Signal</keyword>
<feature type="chain" id="PRO_5016109560" description="RcnB family protein" evidence="2">
    <location>
        <begin position="20"/>
        <end position="160"/>
    </location>
</feature>
<evidence type="ECO:0000313" key="3">
    <source>
        <dbReference type="EMBL" id="PZO88599.1"/>
    </source>
</evidence>
<dbReference type="Gene3D" id="3.10.450.160">
    <property type="entry name" value="inner membrane protein cigr"/>
    <property type="match status" value="1"/>
</dbReference>
<name>A0A2W5A7Y0_9SPHN</name>
<accession>A0A2W5A7Y0</accession>
<evidence type="ECO:0000313" key="4">
    <source>
        <dbReference type="Proteomes" id="UP000249066"/>
    </source>
</evidence>
<organism evidence="3 4">
    <name type="scientific">Sphingomonas sanxanigenens</name>
    <dbReference type="NCBI Taxonomy" id="397260"/>
    <lineage>
        <taxon>Bacteria</taxon>
        <taxon>Pseudomonadati</taxon>
        <taxon>Pseudomonadota</taxon>
        <taxon>Alphaproteobacteria</taxon>
        <taxon>Sphingomonadales</taxon>
        <taxon>Sphingomonadaceae</taxon>
        <taxon>Sphingomonas</taxon>
    </lineage>
</organism>
<dbReference type="Pfam" id="PF11776">
    <property type="entry name" value="RcnB"/>
    <property type="match status" value="1"/>
</dbReference>
<gene>
    <name evidence="3" type="ORF">DI623_12300</name>
</gene>
<proteinExistence type="predicted"/>
<evidence type="ECO:0000256" key="1">
    <source>
        <dbReference type="SAM" id="MobiDB-lite"/>
    </source>
</evidence>
<protein>
    <recommendedName>
        <fullName evidence="5">RcnB family protein</fullName>
    </recommendedName>
</protein>